<evidence type="ECO:0000256" key="3">
    <source>
        <dbReference type="ARBA" id="ARBA00022833"/>
    </source>
</evidence>
<dbReference type="GO" id="GO:0000976">
    <property type="term" value="F:transcription cis-regulatory region binding"/>
    <property type="evidence" value="ECO:0007669"/>
    <property type="project" value="TreeGrafter"/>
</dbReference>
<organism evidence="9">
    <name type="scientific">Chlorobaculum parvum</name>
    <dbReference type="NCBI Taxonomy" id="274539"/>
    <lineage>
        <taxon>Bacteria</taxon>
        <taxon>Pseudomonadati</taxon>
        <taxon>Chlorobiota</taxon>
        <taxon>Chlorobiia</taxon>
        <taxon>Chlorobiales</taxon>
        <taxon>Chlorobiaceae</taxon>
        <taxon>Chlorobaculum</taxon>
    </lineage>
</organism>
<sequence length="126" mass="14386">MRRKTAQRVAIEKVFTEHDRPLGVDEVLACGRKLVDSLNQATVYRNLKMLIDDGWLKRLSHPSLGTLYERTGKGHHHHFHCRKCNRAFEIPGCALNEEEAAPKGYVIEDHEIYLFGICPSCAKVTK</sequence>
<evidence type="ECO:0000256" key="5">
    <source>
        <dbReference type="ARBA" id="ARBA00023125"/>
    </source>
</evidence>
<feature type="binding site" evidence="7">
    <location>
        <position position="121"/>
    </location>
    <ligand>
        <name>Zn(2+)</name>
        <dbReference type="ChEBI" id="CHEBI:29105"/>
    </ligand>
</feature>
<proteinExistence type="inferred from homology"/>
<dbReference type="Gene3D" id="1.10.10.10">
    <property type="entry name" value="Winged helix-like DNA-binding domain superfamily/Winged helix DNA-binding domain"/>
    <property type="match status" value="1"/>
</dbReference>
<evidence type="ECO:0000313" key="9">
    <source>
        <dbReference type="EMBL" id="HHE32287.1"/>
    </source>
</evidence>
<comment type="caution">
    <text evidence="9">The sequence shown here is derived from an EMBL/GenBank/DDBJ whole genome shotgun (WGS) entry which is preliminary data.</text>
</comment>
<keyword evidence="3 7" id="KW-0862">Zinc</keyword>
<dbReference type="CDD" id="cd07153">
    <property type="entry name" value="Fur_like"/>
    <property type="match status" value="1"/>
</dbReference>
<gene>
    <name evidence="9" type="ORF">ENL07_06585</name>
</gene>
<keyword evidence="2" id="KW-0678">Repressor</keyword>
<dbReference type="Pfam" id="PF01475">
    <property type="entry name" value="FUR"/>
    <property type="match status" value="1"/>
</dbReference>
<keyword evidence="4" id="KW-0805">Transcription regulation</keyword>
<protein>
    <submittedName>
        <fullName evidence="9">Transcriptional repressor</fullName>
    </submittedName>
</protein>
<evidence type="ECO:0000256" key="6">
    <source>
        <dbReference type="ARBA" id="ARBA00023163"/>
    </source>
</evidence>
<feature type="binding site" evidence="8">
    <location>
        <position position="75"/>
    </location>
    <ligand>
        <name>Fe cation</name>
        <dbReference type="ChEBI" id="CHEBI:24875"/>
    </ligand>
</feature>
<evidence type="ECO:0000256" key="7">
    <source>
        <dbReference type="PIRSR" id="PIRSR602481-1"/>
    </source>
</evidence>
<comment type="similarity">
    <text evidence="1">Belongs to the Fur family.</text>
</comment>
<dbReference type="GO" id="GO:0045892">
    <property type="term" value="P:negative regulation of DNA-templated transcription"/>
    <property type="evidence" value="ECO:0007669"/>
    <property type="project" value="TreeGrafter"/>
</dbReference>
<dbReference type="AlphaFoldDB" id="A0A7C5HSQ9"/>
<feature type="binding site" evidence="7">
    <location>
        <position position="81"/>
    </location>
    <ligand>
        <name>Zn(2+)</name>
        <dbReference type="ChEBI" id="CHEBI:29105"/>
    </ligand>
</feature>
<evidence type="ECO:0000256" key="1">
    <source>
        <dbReference type="ARBA" id="ARBA00007957"/>
    </source>
</evidence>
<dbReference type="SUPFAM" id="SSF46785">
    <property type="entry name" value="Winged helix' DNA-binding domain"/>
    <property type="match status" value="1"/>
</dbReference>
<dbReference type="PANTHER" id="PTHR33202:SF22">
    <property type="entry name" value="HYDROGEN PEROXIDE SENSITIVE REPRESSOR"/>
    <property type="match status" value="1"/>
</dbReference>
<dbReference type="InterPro" id="IPR036390">
    <property type="entry name" value="WH_DNA-bd_sf"/>
</dbReference>
<dbReference type="EMBL" id="DRSQ01000136">
    <property type="protein sequence ID" value="HHE32287.1"/>
    <property type="molecule type" value="Genomic_DNA"/>
</dbReference>
<dbReference type="Gene3D" id="3.30.1490.190">
    <property type="match status" value="1"/>
</dbReference>
<accession>A0A7C5HSQ9</accession>
<feature type="binding site" evidence="7">
    <location>
        <position position="118"/>
    </location>
    <ligand>
        <name>Zn(2+)</name>
        <dbReference type="ChEBI" id="CHEBI:29105"/>
    </ligand>
</feature>
<name>A0A7C5HSQ9_9CHLB</name>
<keyword evidence="8" id="KW-0408">Iron</keyword>
<dbReference type="InterPro" id="IPR002481">
    <property type="entry name" value="FUR"/>
</dbReference>
<feature type="binding site" evidence="7">
    <location>
        <position position="84"/>
    </location>
    <ligand>
        <name>Zn(2+)</name>
        <dbReference type="ChEBI" id="CHEBI:29105"/>
    </ligand>
</feature>
<evidence type="ECO:0000256" key="4">
    <source>
        <dbReference type="ARBA" id="ARBA00023015"/>
    </source>
</evidence>
<dbReference type="InterPro" id="IPR036388">
    <property type="entry name" value="WH-like_DNA-bd_sf"/>
</dbReference>
<comment type="cofactor">
    <cofactor evidence="7">
        <name>Zn(2+)</name>
        <dbReference type="ChEBI" id="CHEBI:29105"/>
    </cofactor>
    <text evidence="7">Binds 1 zinc ion per subunit.</text>
</comment>
<comment type="cofactor">
    <cofactor evidence="8">
        <name>Mn(2+)</name>
        <dbReference type="ChEBI" id="CHEBI:29035"/>
    </cofactor>
    <cofactor evidence="8">
        <name>Fe(2+)</name>
        <dbReference type="ChEBI" id="CHEBI:29033"/>
    </cofactor>
    <text evidence="8">Binds 1 Mn(2+) or Fe(2+) ion per subunit.</text>
</comment>
<evidence type="ECO:0000256" key="2">
    <source>
        <dbReference type="ARBA" id="ARBA00022491"/>
    </source>
</evidence>
<keyword evidence="7" id="KW-0479">Metal-binding</keyword>
<dbReference type="GO" id="GO:0008270">
    <property type="term" value="F:zinc ion binding"/>
    <property type="evidence" value="ECO:0007669"/>
    <property type="project" value="TreeGrafter"/>
</dbReference>
<dbReference type="GO" id="GO:1900376">
    <property type="term" value="P:regulation of secondary metabolite biosynthetic process"/>
    <property type="evidence" value="ECO:0007669"/>
    <property type="project" value="TreeGrafter"/>
</dbReference>
<keyword evidence="6" id="KW-0804">Transcription</keyword>
<dbReference type="InterPro" id="IPR043135">
    <property type="entry name" value="Fur_C"/>
</dbReference>
<keyword evidence="5" id="KW-0238">DNA-binding</keyword>
<feature type="binding site" evidence="8">
    <location>
        <position position="110"/>
    </location>
    <ligand>
        <name>Fe cation</name>
        <dbReference type="ChEBI" id="CHEBI:24875"/>
    </ligand>
</feature>
<reference evidence="9" key="1">
    <citation type="journal article" date="2020" name="mSystems">
        <title>Genome- and Community-Level Interaction Insights into Carbon Utilization and Element Cycling Functions of Hydrothermarchaeota in Hydrothermal Sediment.</title>
        <authorList>
            <person name="Zhou Z."/>
            <person name="Liu Y."/>
            <person name="Xu W."/>
            <person name="Pan J."/>
            <person name="Luo Z.H."/>
            <person name="Li M."/>
        </authorList>
    </citation>
    <scope>NUCLEOTIDE SEQUENCE [LARGE SCALE GENOMIC DNA]</scope>
    <source>
        <strain evidence="9">HyVt-633</strain>
    </source>
</reference>
<dbReference type="PANTHER" id="PTHR33202">
    <property type="entry name" value="ZINC UPTAKE REGULATION PROTEIN"/>
    <property type="match status" value="1"/>
</dbReference>
<evidence type="ECO:0000256" key="8">
    <source>
        <dbReference type="PIRSR" id="PIRSR602481-2"/>
    </source>
</evidence>
<dbReference type="Proteomes" id="UP000886058">
    <property type="component" value="Unassembled WGS sequence"/>
</dbReference>
<dbReference type="GO" id="GO:0003700">
    <property type="term" value="F:DNA-binding transcription factor activity"/>
    <property type="evidence" value="ECO:0007669"/>
    <property type="project" value="InterPro"/>
</dbReference>